<keyword evidence="3" id="KW-1185">Reference proteome</keyword>
<protein>
    <submittedName>
        <fullName evidence="1">Uncharacterized protein</fullName>
    </submittedName>
</protein>
<dbReference type="AlphaFoldDB" id="A0A1Y2GLM4"/>
<evidence type="ECO:0000313" key="3">
    <source>
        <dbReference type="Proteomes" id="UP000193648"/>
    </source>
</evidence>
<dbReference type="EMBL" id="MCFF01000029">
    <property type="protein sequence ID" value="ORZ11012.1"/>
    <property type="molecule type" value="Genomic_DNA"/>
</dbReference>
<comment type="caution">
    <text evidence="1">The sequence shown here is derived from an EMBL/GenBank/DDBJ whole genome shotgun (WGS) entry which is preliminary data.</text>
</comment>
<reference evidence="1 3" key="1">
    <citation type="submission" date="2016-07" db="EMBL/GenBank/DDBJ databases">
        <title>Pervasive Adenine N6-methylation of Active Genes in Fungi.</title>
        <authorList>
            <consortium name="DOE Joint Genome Institute"/>
            <person name="Mondo S.J."/>
            <person name="Dannebaum R.O."/>
            <person name="Kuo R.C."/>
            <person name="Labutti K."/>
            <person name="Haridas S."/>
            <person name="Kuo A."/>
            <person name="Salamov A."/>
            <person name="Ahrendt S.R."/>
            <person name="Lipzen A."/>
            <person name="Sullivan W."/>
            <person name="Andreopoulos W.B."/>
            <person name="Clum A."/>
            <person name="Lindquist E."/>
            <person name="Daum C."/>
            <person name="Ramamoorthy G.K."/>
            <person name="Gryganskyi A."/>
            <person name="Culley D."/>
            <person name="Magnuson J.K."/>
            <person name="James T.Y."/>
            <person name="O'Malley M.A."/>
            <person name="Stajich J.E."/>
            <person name="Spatafora J.W."/>
            <person name="Visel A."/>
            <person name="Grigoriev I.V."/>
        </authorList>
    </citation>
    <scope>NUCLEOTIDE SEQUENCE [LARGE SCALE GENOMIC DNA]</scope>
    <source>
        <strain evidence="1 3">NRRL 3116</strain>
    </source>
</reference>
<dbReference type="RefSeq" id="XP_021879778.1">
    <property type="nucleotide sequence ID" value="XM_022026649.1"/>
</dbReference>
<sequence>MIYILKIVCNAEKNSKESEREWTNTRLFRNNNTITASKINEREGCSYFTWNFISGALDLLEIQTGCFEKLIIVNGGQAFKRKESASRADGIAVNGEGHQIYLAEAALLNGAIRNTELFTMLLTPTHQLEKMKTGVKEEWRMKWIVQKQIMKLSLQSD</sequence>
<evidence type="ECO:0000313" key="2">
    <source>
        <dbReference type="EMBL" id="ORZ11681.1"/>
    </source>
</evidence>
<dbReference type="Proteomes" id="UP000193648">
    <property type="component" value="Unassembled WGS sequence"/>
</dbReference>
<evidence type="ECO:0000313" key="1">
    <source>
        <dbReference type="EMBL" id="ORZ11012.1"/>
    </source>
</evidence>
<name>A0A1Y2GLM4_9FUNG</name>
<dbReference type="InParanoid" id="A0A1Y2GLM4"/>
<gene>
    <name evidence="2" type="ORF">BCR41DRAFT_372026</name>
    <name evidence="1" type="ORF">BCR41DRAFT_372295</name>
</gene>
<dbReference type="EMBL" id="MCFF01000027">
    <property type="protein sequence ID" value="ORZ11681.1"/>
    <property type="molecule type" value="Genomic_DNA"/>
</dbReference>
<organism evidence="1 3">
    <name type="scientific">Lobosporangium transversale</name>
    <dbReference type="NCBI Taxonomy" id="64571"/>
    <lineage>
        <taxon>Eukaryota</taxon>
        <taxon>Fungi</taxon>
        <taxon>Fungi incertae sedis</taxon>
        <taxon>Mucoromycota</taxon>
        <taxon>Mortierellomycotina</taxon>
        <taxon>Mortierellomycetes</taxon>
        <taxon>Mortierellales</taxon>
        <taxon>Mortierellaceae</taxon>
        <taxon>Lobosporangium</taxon>
    </lineage>
</organism>
<proteinExistence type="predicted"/>
<accession>A0A1Y2GLM4</accession>
<dbReference type="GeneID" id="33568492"/>